<evidence type="ECO:0000313" key="1">
    <source>
        <dbReference type="EMBL" id="CAG8531094.1"/>
    </source>
</evidence>
<comment type="caution">
    <text evidence="1">The sequence shown here is derived from an EMBL/GenBank/DDBJ whole genome shotgun (WGS) entry which is preliminary data.</text>
</comment>
<proteinExistence type="predicted"/>
<dbReference type="Proteomes" id="UP000789901">
    <property type="component" value="Unassembled WGS sequence"/>
</dbReference>
<sequence>MVMQILKDKKLEKQNQKLHEYIQRIEHSETCFLVSIMKYHY</sequence>
<evidence type="ECO:0000313" key="2">
    <source>
        <dbReference type="Proteomes" id="UP000789901"/>
    </source>
</evidence>
<accession>A0ABM8W5L7</accession>
<keyword evidence="2" id="KW-1185">Reference proteome</keyword>
<name>A0ABM8W5L7_GIGMA</name>
<gene>
    <name evidence="1" type="ORF">GMARGA_LOCUS3624</name>
</gene>
<organism evidence="1 2">
    <name type="scientific">Gigaspora margarita</name>
    <dbReference type="NCBI Taxonomy" id="4874"/>
    <lineage>
        <taxon>Eukaryota</taxon>
        <taxon>Fungi</taxon>
        <taxon>Fungi incertae sedis</taxon>
        <taxon>Mucoromycota</taxon>
        <taxon>Glomeromycotina</taxon>
        <taxon>Glomeromycetes</taxon>
        <taxon>Diversisporales</taxon>
        <taxon>Gigasporaceae</taxon>
        <taxon>Gigaspora</taxon>
    </lineage>
</organism>
<reference evidence="1 2" key="1">
    <citation type="submission" date="2021-06" db="EMBL/GenBank/DDBJ databases">
        <authorList>
            <person name="Kallberg Y."/>
            <person name="Tangrot J."/>
            <person name="Rosling A."/>
        </authorList>
    </citation>
    <scope>NUCLEOTIDE SEQUENCE [LARGE SCALE GENOMIC DNA]</scope>
    <source>
        <strain evidence="1 2">120-4 pot B 10/14</strain>
    </source>
</reference>
<dbReference type="EMBL" id="CAJVQB010001326">
    <property type="protein sequence ID" value="CAG8531094.1"/>
    <property type="molecule type" value="Genomic_DNA"/>
</dbReference>
<protein>
    <submittedName>
        <fullName evidence="1">11123_t:CDS:1</fullName>
    </submittedName>
</protein>